<evidence type="ECO:0000313" key="13">
    <source>
        <dbReference type="Proteomes" id="UP000029964"/>
    </source>
</evidence>
<feature type="binding site" evidence="9">
    <location>
        <position position="114"/>
    </location>
    <ligand>
        <name>FAD</name>
        <dbReference type="ChEBI" id="CHEBI:57692"/>
    </ligand>
</feature>
<evidence type="ECO:0000256" key="5">
    <source>
        <dbReference type="ARBA" id="ARBA00022857"/>
    </source>
</evidence>
<keyword evidence="3 8" id="KW-0285">Flavoprotein</keyword>
<dbReference type="PANTHER" id="PTHR48467:SF1">
    <property type="entry name" value="GLUTAMATE SYNTHASE 1 [NADH], CHLOROPLASTIC-LIKE"/>
    <property type="match status" value="1"/>
</dbReference>
<dbReference type="InterPro" id="IPR023753">
    <property type="entry name" value="FAD/NAD-binding_dom"/>
</dbReference>
<feature type="binding site" evidence="10">
    <location>
        <position position="251"/>
    </location>
    <ligand>
        <name>NADP(+)</name>
        <dbReference type="ChEBI" id="CHEBI:58349"/>
    </ligand>
</feature>
<accession>A0A086SWB6</accession>
<dbReference type="HOGENOM" id="CLU_024722_3_1_1"/>
<dbReference type="OrthoDB" id="333024at2759"/>
<dbReference type="SUPFAM" id="SSF51971">
    <property type="entry name" value="Nucleotide-binding domain"/>
    <property type="match status" value="1"/>
</dbReference>
<dbReference type="GO" id="GO:0005739">
    <property type="term" value="C:mitochondrion"/>
    <property type="evidence" value="ECO:0007669"/>
    <property type="project" value="UniProtKB-SubCell"/>
</dbReference>
<evidence type="ECO:0000256" key="10">
    <source>
        <dbReference type="PIRSR" id="PIRSR000362-2"/>
    </source>
</evidence>
<dbReference type="InterPro" id="IPR055275">
    <property type="entry name" value="Ferredox_Rdtase"/>
</dbReference>
<evidence type="ECO:0000256" key="4">
    <source>
        <dbReference type="ARBA" id="ARBA00022827"/>
    </source>
</evidence>
<gene>
    <name evidence="12" type="ORF">ACRE_078820</name>
</gene>
<evidence type="ECO:0000256" key="7">
    <source>
        <dbReference type="ARBA" id="ARBA00048933"/>
    </source>
</evidence>
<dbReference type="AlphaFoldDB" id="A0A086SWB6"/>
<comment type="caution">
    <text evidence="12">The sequence shown here is derived from an EMBL/GenBank/DDBJ whole genome shotgun (WGS) entry which is preliminary data.</text>
</comment>
<dbReference type="EC" id="1.18.1.6" evidence="8"/>
<proteinExistence type="inferred from homology"/>
<evidence type="ECO:0000259" key="11">
    <source>
        <dbReference type="Pfam" id="PF07992"/>
    </source>
</evidence>
<dbReference type="STRING" id="857340.A0A086SWB6"/>
<dbReference type="PIRSF" id="PIRSF000362">
    <property type="entry name" value="FNR"/>
    <property type="match status" value="1"/>
</dbReference>
<feature type="binding site" evidence="10">
    <location>
        <begin position="195"/>
        <end position="198"/>
    </location>
    <ligand>
        <name>NADP(+)</name>
        <dbReference type="ChEBI" id="CHEBI:58349"/>
    </ligand>
</feature>
<protein>
    <recommendedName>
        <fullName evidence="8">NADPH:adrenodoxin oxidoreductase, mitochondrial</fullName>
        <ecNumber evidence="8">1.18.1.6</ecNumber>
    </recommendedName>
</protein>
<comment type="cofactor">
    <cofactor evidence="1 8 9">
        <name>FAD</name>
        <dbReference type="ChEBI" id="CHEBI:57692"/>
    </cofactor>
</comment>
<dbReference type="Gene3D" id="3.50.50.60">
    <property type="entry name" value="FAD/NAD(P)-binding domain"/>
    <property type="match status" value="1"/>
</dbReference>
<evidence type="ECO:0000256" key="9">
    <source>
        <dbReference type="PIRSR" id="PIRSR000362-1"/>
    </source>
</evidence>
<evidence type="ECO:0000313" key="12">
    <source>
        <dbReference type="EMBL" id="KFH41398.1"/>
    </source>
</evidence>
<dbReference type="PANTHER" id="PTHR48467">
    <property type="entry name" value="GLUTAMATE SYNTHASE 1 [NADH], CHLOROPLASTIC-LIKE"/>
    <property type="match status" value="1"/>
</dbReference>
<dbReference type="InterPro" id="IPR036188">
    <property type="entry name" value="FAD/NAD-bd_sf"/>
</dbReference>
<reference evidence="13" key="1">
    <citation type="journal article" date="2014" name="Genome Announc.">
        <title>Genome sequence and annotation of Acremonium chrysogenum, producer of the beta-lactam antibiotic cephalosporin C.</title>
        <authorList>
            <person name="Terfehr D."/>
            <person name="Dahlmann T.A."/>
            <person name="Specht T."/>
            <person name="Zadra I."/>
            <person name="Kuernsteiner H."/>
            <person name="Kueck U."/>
        </authorList>
    </citation>
    <scope>NUCLEOTIDE SEQUENCE [LARGE SCALE GENOMIC DNA]</scope>
    <source>
        <strain evidence="13">ATCC 11550 / CBS 779.69 / DSM 880 / IAM 14645 / JCM 23072 / IMI 49137</strain>
    </source>
</reference>
<keyword evidence="8" id="KW-0496">Mitochondrion</keyword>
<dbReference type="InterPro" id="IPR021163">
    <property type="entry name" value="Ferredox_Rdtase_adrenod"/>
</dbReference>
<evidence type="ECO:0000256" key="8">
    <source>
        <dbReference type="PIRNR" id="PIRNR000362"/>
    </source>
</evidence>
<dbReference type="PRINTS" id="PR00419">
    <property type="entry name" value="ADXRDTASE"/>
</dbReference>
<dbReference type="GO" id="GO:0004324">
    <property type="term" value="F:ferredoxin-NADP+ reductase activity"/>
    <property type="evidence" value="ECO:0007669"/>
    <property type="project" value="EnsemblFungi"/>
</dbReference>
<keyword evidence="13" id="KW-1185">Reference proteome</keyword>
<keyword evidence="4 8" id="KW-0274">FAD</keyword>
<comment type="subcellular location">
    <subcellularLocation>
        <location evidence="8">Mitochondrion</location>
    </subcellularLocation>
</comment>
<dbReference type="GO" id="GO:0008860">
    <property type="term" value="F:ferredoxin-NAD+ reductase activity"/>
    <property type="evidence" value="ECO:0007669"/>
    <property type="project" value="EnsemblFungi"/>
</dbReference>
<evidence type="ECO:0000256" key="6">
    <source>
        <dbReference type="ARBA" id="ARBA00023002"/>
    </source>
</evidence>
<sequence>MLLRIAHRPCRRWGPTGIAACRRHASNTVLTPRSQDTPFRLAVVGSGPAGFYTAYRVMHKIPHVKVDMYEALPVPYGLVRHGVAPDHPEVKNCQEKFDEIASSPNFNFIGNVSIGHPGHAADHCTVALGSLLRHYDSVVFAYGASEDKKLGVPGESTLGGIYSAREFVGWYNGLPDYANLQPDLSRGDEAVIIGQGNVALDVARMLLEDIDTLRKTDITEHALAQLATSKIKRVHVVGRRGPMQAAFTIKEVRELMKLRDVAFHPVNRPLIPEDLKSLPRATRRLMEVLVKGTPDMDPETSPKSWSLDSCLSPKHILGHEDGPGHVASTEFDVTRLVDPFDPMSRVEPSGETVVLPSDIVFRSVGYRSVSLPGFAEAGIQFDERRGIVHNDGFGRVTRLLSDDAAEDVGSKQVPGLYCAGWLKRGPTGVIASTMQDAFTTGEAIAQDWLLGSPFLGSSSKPSPADGWDGVKQELGGQARQAVSWEQWRKIDEAERERGQVQGKEREKFTSIGEMLAVLG</sequence>
<dbReference type="Proteomes" id="UP000029964">
    <property type="component" value="Unassembled WGS sequence"/>
</dbReference>
<feature type="binding site" evidence="9">
    <location>
        <position position="70"/>
    </location>
    <ligand>
        <name>FAD</name>
        <dbReference type="ChEBI" id="CHEBI:57692"/>
    </ligand>
</feature>
<feature type="binding site" evidence="10">
    <location>
        <begin position="239"/>
        <end position="240"/>
    </location>
    <ligand>
        <name>NADP(+)</name>
        <dbReference type="ChEBI" id="CHEBI:58349"/>
    </ligand>
</feature>
<comment type="catalytic activity">
    <reaction evidence="7 8">
        <text>2 reduced [adrenodoxin] + NADP(+) + H(+) = 2 oxidized [adrenodoxin] + NADPH</text>
        <dbReference type="Rhea" id="RHEA:42312"/>
        <dbReference type="Rhea" id="RHEA-COMP:9998"/>
        <dbReference type="Rhea" id="RHEA-COMP:9999"/>
        <dbReference type="ChEBI" id="CHEBI:15378"/>
        <dbReference type="ChEBI" id="CHEBI:33737"/>
        <dbReference type="ChEBI" id="CHEBI:33738"/>
        <dbReference type="ChEBI" id="CHEBI:57783"/>
        <dbReference type="ChEBI" id="CHEBI:58349"/>
        <dbReference type="EC" id="1.18.1.6"/>
    </reaction>
</comment>
<feature type="domain" description="FAD/NAD(P)-binding" evidence="11">
    <location>
        <begin position="40"/>
        <end position="206"/>
    </location>
</feature>
<feature type="binding site" evidence="10">
    <location>
        <position position="428"/>
    </location>
    <ligand>
        <name>NADP(+)</name>
        <dbReference type="ChEBI" id="CHEBI:58349"/>
    </ligand>
</feature>
<comment type="similarity">
    <text evidence="2 8">Belongs to the ferredoxin--NADP reductase type 1 family.</text>
</comment>
<feature type="binding site" evidence="9">
    <location>
        <position position="421"/>
    </location>
    <ligand>
        <name>FAD</name>
        <dbReference type="ChEBI" id="CHEBI:57692"/>
    </ligand>
</feature>
<feature type="binding site" evidence="9">
    <location>
        <begin position="428"/>
        <end position="430"/>
    </location>
    <ligand>
        <name>FAD</name>
        <dbReference type="ChEBI" id="CHEBI:57692"/>
    </ligand>
</feature>
<feature type="binding site" evidence="9">
    <location>
        <position position="49"/>
    </location>
    <ligand>
        <name>FAD</name>
        <dbReference type="ChEBI" id="CHEBI:57692"/>
    </ligand>
</feature>
<keyword evidence="6 8" id="KW-0560">Oxidoreductase</keyword>
<evidence type="ECO:0000256" key="2">
    <source>
        <dbReference type="ARBA" id="ARBA00008312"/>
    </source>
</evidence>
<dbReference type="Pfam" id="PF07992">
    <property type="entry name" value="Pyr_redox_2"/>
    <property type="match status" value="1"/>
</dbReference>
<feature type="binding site" evidence="9">
    <location>
        <position position="78"/>
    </location>
    <ligand>
        <name>FAD</name>
        <dbReference type="ChEBI" id="CHEBI:57692"/>
    </ligand>
</feature>
<dbReference type="GO" id="GO:0071949">
    <property type="term" value="F:FAD binding"/>
    <property type="evidence" value="ECO:0007669"/>
    <property type="project" value="EnsemblFungi"/>
</dbReference>
<dbReference type="Gene3D" id="3.40.50.720">
    <property type="entry name" value="NAD(P)-binding Rossmann-like Domain"/>
    <property type="match status" value="1"/>
</dbReference>
<keyword evidence="5 8" id="KW-0521">NADP</keyword>
<dbReference type="EMBL" id="JPKY01000130">
    <property type="protein sequence ID" value="KFH41398.1"/>
    <property type="molecule type" value="Genomic_DNA"/>
</dbReference>
<evidence type="ECO:0000256" key="3">
    <source>
        <dbReference type="ARBA" id="ARBA00022630"/>
    </source>
</evidence>
<organism evidence="12 13">
    <name type="scientific">Hapsidospora chrysogenum (strain ATCC 11550 / CBS 779.69 / DSM 880 / IAM 14645 / JCM 23072 / IMI 49137)</name>
    <name type="common">Acremonium chrysogenum</name>
    <dbReference type="NCBI Taxonomy" id="857340"/>
    <lineage>
        <taxon>Eukaryota</taxon>
        <taxon>Fungi</taxon>
        <taxon>Dikarya</taxon>
        <taxon>Ascomycota</taxon>
        <taxon>Pezizomycotina</taxon>
        <taxon>Sordariomycetes</taxon>
        <taxon>Hypocreomycetidae</taxon>
        <taxon>Hypocreales</taxon>
        <taxon>Bionectriaceae</taxon>
        <taxon>Hapsidospora</taxon>
    </lineage>
</organism>
<name>A0A086SWB6_HAPC1</name>
<evidence type="ECO:0000256" key="1">
    <source>
        <dbReference type="ARBA" id="ARBA00001974"/>
    </source>
</evidence>